<dbReference type="Proteomes" id="UP000823775">
    <property type="component" value="Unassembled WGS sequence"/>
</dbReference>
<name>A0ABS8V9F1_DATST</name>
<evidence type="ECO:0000313" key="2">
    <source>
        <dbReference type="Proteomes" id="UP000823775"/>
    </source>
</evidence>
<comment type="caution">
    <text evidence="1">The sequence shown here is derived from an EMBL/GenBank/DDBJ whole genome shotgun (WGS) entry which is preliminary data.</text>
</comment>
<sequence length="164" mass="18080">MFVEFSRERDGGVAVLYVSGMGMPCGIEEHDLSHGSAFREKGDALDGGVLGLAEASDKKGWVLRVGSKGWNLNFEYYAPVAEWPDLAEKYAAVENLYPPYLHSDRGGWENDETVKEAAIREAIEEAGVRGDLVCSFLFVPLEHGPYVEVSDYLHSKSFGPFPGF</sequence>
<accession>A0ABS8V9F1</accession>
<reference evidence="1 2" key="1">
    <citation type="journal article" date="2021" name="BMC Genomics">
        <title>Datura genome reveals duplications of psychoactive alkaloid biosynthetic genes and high mutation rate following tissue culture.</title>
        <authorList>
            <person name="Rajewski A."/>
            <person name="Carter-House D."/>
            <person name="Stajich J."/>
            <person name="Litt A."/>
        </authorList>
    </citation>
    <scope>NUCLEOTIDE SEQUENCE [LARGE SCALE GENOMIC DNA]</scope>
    <source>
        <strain evidence="1">AR-01</strain>
    </source>
</reference>
<evidence type="ECO:0008006" key="3">
    <source>
        <dbReference type="Google" id="ProtNLM"/>
    </source>
</evidence>
<evidence type="ECO:0000313" key="1">
    <source>
        <dbReference type="EMBL" id="MCD9643668.1"/>
    </source>
</evidence>
<protein>
    <recommendedName>
        <fullName evidence="3">Nudix hydrolase domain-containing protein</fullName>
    </recommendedName>
</protein>
<dbReference type="SUPFAM" id="SSF55811">
    <property type="entry name" value="Nudix"/>
    <property type="match status" value="1"/>
</dbReference>
<proteinExistence type="predicted"/>
<keyword evidence="2" id="KW-1185">Reference proteome</keyword>
<dbReference type="PROSITE" id="PS00893">
    <property type="entry name" value="NUDIX_BOX"/>
    <property type="match status" value="1"/>
</dbReference>
<dbReference type="EMBL" id="JACEIK010003959">
    <property type="protein sequence ID" value="MCD9643668.1"/>
    <property type="molecule type" value="Genomic_DNA"/>
</dbReference>
<dbReference type="InterPro" id="IPR015797">
    <property type="entry name" value="NUDIX_hydrolase-like_dom_sf"/>
</dbReference>
<dbReference type="Gene3D" id="3.90.79.10">
    <property type="entry name" value="Nucleoside Triphosphate Pyrophosphohydrolase"/>
    <property type="match status" value="1"/>
</dbReference>
<gene>
    <name evidence="1" type="ORF">HAX54_031303</name>
</gene>
<organism evidence="1 2">
    <name type="scientific">Datura stramonium</name>
    <name type="common">Jimsonweed</name>
    <name type="synonym">Common thornapple</name>
    <dbReference type="NCBI Taxonomy" id="4076"/>
    <lineage>
        <taxon>Eukaryota</taxon>
        <taxon>Viridiplantae</taxon>
        <taxon>Streptophyta</taxon>
        <taxon>Embryophyta</taxon>
        <taxon>Tracheophyta</taxon>
        <taxon>Spermatophyta</taxon>
        <taxon>Magnoliopsida</taxon>
        <taxon>eudicotyledons</taxon>
        <taxon>Gunneridae</taxon>
        <taxon>Pentapetalae</taxon>
        <taxon>asterids</taxon>
        <taxon>lamiids</taxon>
        <taxon>Solanales</taxon>
        <taxon>Solanaceae</taxon>
        <taxon>Solanoideae</taxon>
        <taxon>Datureae</taxon>
        <taxon>Datura</taxon>
    </lineage>
</organism>
<dbReference type="InterPro" id="IPR020084">
    <property type="entry name" value="NUDIX_hydrolase_CS"/>
</dbReference>